<gene>
    <name evidence="2" type="ORF">ACJMK2_015994</name>
</gene>
<keyword evidence="3" id="KW-1185">Reference proteome</keyword>
<proteinExistence type="predicted"/>
<sequence length="294" mass="33594">MANSRSSKFKVLLGPEYLLENSFATETINGVRQQIRKNHPNTSIDEYRFEKKGDSNVYKRTRINNYFHKPPKLERVPTLILSGTKAIQDEEDGAHVKRTDEQDSGSQKDSAKGGSMLSFTRHNLISTSQRFKTNTGQITGLKLSKVTKPNLIDFGLRSERTDTFSGHLRRRMRPDKSEIQREFAEKANRHIYACQISSTIKRGSRTQLNVSKLRESVSPRLESISRHHTEEGFPKPINKMTNLYRSDTMIMKKFPSYSFAIRTRNATTLSNIRGNNEPLPEVTGYTLVPELGLD</sequence>
<dbReference type="EMBL" id="JBJQND010000015">
    <property type="protein sequence ID" value="KAL3852337.1"/>
    <property type="molecule type" value="Genomic_DNA"/>
</dbReference>
<protein>
    <submittedName>
        <fullName evidence="2">Uncharacterized protein</fullName>
    </submittedName>
</protein>
<feature type="region of interest" description="Disordered" evidence="1">
    <location>
        <begin position="90"/>
        <end position="117"/>
    </location>
</feature>
<dbReference type="Proteomes" id="UP001634394">
    <property type="component" value="Unassembled WGS sequence"/>
</dbReference>
<evidence type="ECO:0000256" key="1">
    <source>
        <dbReference type="SAM" id="MobiDB-lite"/>
    </source>
</evidence>
<evidence type="ECO:0000313" key="3">
    <source>
        <dbReference type="Proteomes" id="UP001634394"/>
    </source>
</evidence>
<comment type="caution">
    <text evidence="2">The sequence shown here is derived from an EMBL/GenBank/DDBJ whole genome shotgun (WGS) entry which is preliminary data.</text>
</comment>
<evidence type="ECO:0000313" key="2">
    <source>
        <dbReference type="EMBL" id="KAL3852337.1"/>
    </source>
</evidence>
<name>A0ABD3UVV0_SINWO</name>
<organism evidence="2 3">
    <name type="scientific">Sinanodonta woodiana</name>
    <name type="common">Chinese pond mussel</name>
    <name type="synonym">Anodonta woodiana</name>
    <dbReference type="NCBI Taxonomy" id="1069815"/>
    <lineage>
        <taxon>Eukaryota</taxon>
        <taxon>Metazoa</taxon>
        <taxon>Spiralia</taxon>
        <taxon>Lophotrochozoa</taxon>
        <taxon>Mollusca</taxon>
        <taxon>Bivalvia</taxon>
        <taxon>Autobranchia</taxon>
        <taxon>Heteroconchia</taxon>
        <taxon>Palaeoheterodonta</taxon>
        <taxon>Unionida</taxon>
        <taxon>Unionoidea</taxon>
        <taxon>Unionidae</taxon>
        <taxon>Unioninae</taxon>
        <taxon>Sinanodonta</taxon>
    </lineage>
</organism>
<dbReference type="AlphaFoldDB" id="A0ABD3UVV0"/>
<reference evidence="2 3" key="1">
    <citation type="submission" date="2024-11" db="EMBL/GenBank/DDBJ databases">
        <title>Chromosome-level genome assembly of the freshwater bivalve Anodonta woodiana.</title>
        <authorList>
            <person name="Chen X."/>
        </authorList>
    </citation>
    <scope>NUCLEOTIDE SEQUENCE [LARGE SCALE GENOMIC DNA]</scope>
    <source>
        <strain evidence="2">MN2024</strain>
        <tissue evidence="2">Gills</tissue>
    </source>
</reference>
<accession>A0ABD3UVV0</accession>